<dbReference type="Pfam" id="PF21882">
    <property type="entry name" value="Gp53-like_C"/>
    <property type="match status" value="1"/>
</dbReference>
<organism evidence="2 3">
    <name type="scientific">Pseudomonas muyukensis</name>
    <dbReference type="NCBI Taxonomy" id="2842357"/>
    <lineage>
        <taxon>Bacteria</taxon>
        <taxon>Pseudomonadati</taxon>
        <taxon>Pseudomonadota</taxon>
        <taxon>Gammaproteobacteria</taxon>
        <taxon>Pseudomonadales</taxon>
        <taxon>Pseudomonadaceae</taxon>
        <taxon>Pseudomonas</taxon>
    </lineage>
</organism>
<keyword evidence="3" id="KW-1185">Reference proteome</keyword>
<sequence>MDYPKRIPNVGLVDGKFVDENASTGQPGSLIPATWGNAVTDELLAVIKAAGIVPTEDDNAQVLKAIQGIAASDIKRAVRVTTTGPIALSGLQTIDGVMLQAGDRVLVKDQANAAQNWIYTASGGAWARALDASADAQCTPGHVIIVQAGANLGGSLWQLTNSSPPQVGTTSLNFGLVFGRTGIAIGSYRQVSVDVMGRVTAGSNPTTLAGHGITDAYTKDEVGQAFARKADTLGGYGIADAYTKTQTDSLLAGKASKATTLAGYGITDALKRGDSGLGVPILPAASDIDWIYLNSGFHVMGAGANGLANYCSVLHMPYVSEGYAAQLAVLQGQADVEVRVRACKAPGVWGPTRRVLTDADQATVPMALAGTDDRTWLSPAKLWSVLNAKLFGGFSLSLGVNGYLVFPSWLSGLIFQWGRVANAAPSGTGVSLALAFPNACISANCSAIGNLATQVHEVAEIFSITQTAAVVSNSGGGSVSWFAIGY</sequence>
<reference evidence="2" key="1">
    <citation type="journal article" date="2021" name="Microorganisms">
        <title>The Ever-Expanding Pseudomonas Genus: Description of 43 New Species and Partition of the Pseudomonas putida Group.</title>
        <authorList>
            <person name="Girard L."/>
            <person name="Lood C."/>
            <person name="Hofte M."/>
            <person name="Vandamme P."/>
            <person name="Rokni-Zadeh H."/>
            <person name="van Noort V."/>
            <person name="Lavigne R."/>
            <person name="De Mot R."/>
        </authorList>
    </citation>
    <scope>NUCLEOTIDE SEQUENCE</scope>
    <source>
        <strain evidence="2">COW39</strain>
    </source>
</reference>
<dbReference type="InterPro" id="IPR054075">
    <property type="entry name" value="Gp53-like_C"/>
</dbReference>
<evidence type="ECO:0000313" key="3">
    <source>
        <dbReference type="Proteomes" id="UP001047646"/>
    </source>
</evidence>
<evidence type="ECO:0000313" key="2">
    <source>
        <dbReference type="EMBL" id="QXH33118.1"/>
    </source>
</evidence>
<feature type="domain" description="Putative tail fiber protein gp53-like C-terminal" evidence="1">
    <location>
        <begin position="411"/>
        <end position="486"/>
    </location>
</feature>
<dbReference type="EMBL" id="CP077073">
    <property type="protein sequence ID" value="QXH33118.1"/>
    <property type="molecule type" value="Genomic_DNA"/>
</dbReference>
<name>A0ABX8M3F2_9PSED</name>
<dbReference type="Proteomes" id="UP001047646">
    <property type="component" value="Chromosome"/>
</dbReference>
<protein>
    <recommendedName>
        <fullName evidence="1">Putative tail fiber protein gp53-like C-terminal domain-containing protein</fullName>
    </recommendedName>
</protein>
<evidence type="ECO:0000259" key="1">
    <source>
        <dbReference type="Pfam" id="PF21882"/>
    </source>
</evidence>
<accession>A0ABX8M3F2</accession>
<dbReference type="RefSeq" id="WP_217847516.1">
    <property type="nucleotide sequence ID" value="NZ_CP077073.1"/>
</dbReference>
<gene>
    <name evidence="2" type="ORF">KSS95_13050</name>
</gene>
<proteinExistence type="predicted"/>